<evidence type="ECO:0000259" key="1">
    <source>
        <dbReference type="Pfam" id="PF04422"/>
    </source>
</evidence>
<proteinExistence type="predicted"/>
<dbReference type="Pfam" id="PF04432">
    <property type="entry name" value="FrhB_FdhB_C"/>
    <property type="match status" value="1"/>
</dbReference>
<dbReference type="InterPro" id="IPR007516">
    <property type="entry name" value="Co_F420_Hydgase/DH_bsu_N"/>
</dbReference>
<dbReference type="InterPro" id="IPR045220">
    <property type="entry name" value="FRHB/FDHB/HCAR-like"/>
</dbReference>
<feature type="domain" description="Coenzyme F420 hydrogenase/dehydrogenase beta subunit C-terminal" evidence="2">
    <location>
        <begin position="151"/>
        <end position="315"/>
    </location>
</feature>
<feature type="domain" description="Coenzyme F420 hydrogenase/dehydrogenase beta subunit N-terminal" evidence="1">
    <location>
        <begin position="67"/>
        <end position="143"/>
    </location>
</feature>
<evidence type="ECO:0000313" key="4">
    <source>
        <dbReference type="Proteomes" id="UP001432000"/>
    </source>
</evidence>
<dbReference type="EMBL" id="CP147846">
    <property type="protein sequence ID" value="WXG68514.1"/>
    <property type="molecule type" value="Genomic_DNA"/>
</dbReference>
<dbReference type="Pfam" id="PF04422">
    <property type="entry name" value="FrhB_FdhB_N"/>
    <property type="match status" value="1"/>
</dbReference>
<dbReference type="PANTHER" id="PTHR31332:SF0">
    <property type="entry name" value="7-HYDROXYMETHYL CHLOROPHYLL A REDUCTASE, CHLOROPLASTIC"/>
    <property type="match status" value="1"/>
</dbReference>
<dbReference type="PANTHER" id="PTHR31332">
    <property type="entry name" value="7-HYDROXYMETHYL CHLOROPHYLL A REDUCTASE, CHLOROPLASTIC"/>
    <property type="match status" value="1"/>
</dbReference>
<protein>
    <submittedName>
        <fullName evidence="3">Coenzyme F420 hydrogenase/dehydrogenase, beta subunit C-terminal domain</fullName>
    </submittedName>
</protein>
<evidence type="ECO:0000259" key="2">
    <source>
        <dbReference type="Pfam" id="PF04432"/>
    </source>
</evidence>
<dbReference type="Proteomes" id="UP001432000">
    <property type="component" value="Chromosome"/>
</dbReference>
<name>A0ABZ2PH89_9NOCA</name>
<evidence type="ECO:0000313" key="3">
    <source>
        <dbReference type="EMBL" id="WXG68514.1"/>
    </source>
</evidence>
<dbReference type="RefSeq" id="WP_338888768.1">
    <property type="nucleotide sequence ID" value="NZ_CP147846.1"/>
</dbReference>
<dbReference type="InterPro" id="IPR007525">
    <property type="entry name" value="FrhB_FdhB_C"/>
</dbReference>
<gene>
    <name evidence="3" type="ORF">WDS16_25555</name>
</gene>
<reference evidence="3 4" key="1">
    <citation type="submission" date="2024-03" db="EMBL/GenBank/DDBJ databases">
        <title>Natural products discovery in diverse microorganisms through a two-stage MS feature dereplication strategy.</title>
        <authorList>
            <person name="Zhang R."/>
        </authorList>
    </citation>
    <scope>NUCLEOTIDE SEQUENCE [LARGE SCALE GENOMIC DNA]</scope>
    <source>
        <strain evidence="3 4">18930</strain>
    </source>
</reference>
<organism evidence="3 4">
    <name type="scientific">Rhodococcus sovatensis</name>
    <dbReference type="NCBI Taxonomy" id="1805840"/>
    <lineage>
        <taxon>Bacteria</taxon>
        <taxon>Bacillati</taxon>
        <taxon>Actinomycetota</taxon>
        <taxon>Actinomycetes</taxon>
        <taxon>Mycobacteriales</taxon>
        <taxon>Nocardiaceae</taxon>
        <taxon>Rhodococcus</taxon>
    </lineage>
</organism>
<accession>A0ABZ2PH89</accession>
<sequence>MVSNRVSISLSNDGFMRPVVARSNSHHQTGADEAKTFKSMCPGITMTASKSAVLKNSDIFGGYVSSWVAWANDPEIREAGSSAGVLTAMTDWLISTGRIRSVVASTEAKVDPRRTVPLTITTRDEALTAAGSRYAPVANLTNLKIDDFQTSALIGKPCEASAIKQLGDALGLQDHQRPIVLSFFCAGTPSQLATDSLAELLEAPADDIEHLRYRGNGWPGEFTIKLESGDTRTMSYDQSWGTHLGRTVQWRCKICVDGTGGHSDIAVGDYWEVDSKGYPLFENADGRSVAIARTVRGEELLEAAERDGIITRSPLKLDLVSAVQPLQTERKLTLAARLVGRRVAGKRIPQYKGYNLIRIGRQSGMKALRALAGTFVRTRQS</sequence>
<keyword evidence="4" id="KW-1185">Reference proteome</keyword>